<keyword evidence="5" id="KW-0175">Coiled coil</keyword>
<dbReference type="GO" id="GO:0008270">
    <property type="term" value="F:zinc ion binding"/>
    <property type="evidence" value="ECO:0007669"/>
    <property type="project" value="UniProtKB-KW"/>
</dbReference>
<evidence type="ECO:0000256" key="3">
    <source>
        <dbReference type="ARBA" id="ARBA00022833"/>
    </source>
</evidence>
<evidence type="ECO:0000313" key="11">
    <source>
        <dbReference type="Proteomes" id="UP000319663"/>
    </source>
</evidence>
<feature type="region of interest" description="Disordered" evidence="6">
    <location>
        <begin position="384"/>
        <end position="431"/>
    </location>
</feature>
<feature type="compositionally biased region" description="Polar residues" evidence="6">
    <location>
        <begin position="391"/>
        <end position="401"/>
    </location>
</feature>
<dbReference type="PROSITE" id="PS50089">
    <property type="entry name" value="ZF_RING_2"/>
    <property type="match status" value="1"/>
</dbReference>
<evidence type="ECO:0000256" key="5">
    <source>
        <dbReference type="SAM" id="Coils"/>
    </source>
</evidence>
<evidence type="ECO:0000256" key="1">
    <source>
        <dbReference type="ARBA" id="ARBA00022723"/>
    </source>
</evidence>
<dbReference type="SMART" id="SM00184">
    <property type="entry name" value="RING"/>
    <property type="match status" value="1"/>
</dbReference>
<evidence type="ECO:0000259" key="8">
    <source>
        <dbReference type="PROSITE" id="PS50145"/>
    </source>
</evidence>
<dbReference type="PANTHER" id="PTHR10131">
    <property type="entry name" value="TNF RECEPTOR ASSOCIATED FACTOR"/>
    <property type="match status" value="1"/>
</dbReference>
<dbReference type="STRING" id="5098.A0A507QRK7"/>
<evidence type="ECO:0000259" key="7">
    <source>
        <dbReference type="PROSITE" id="PS50089"/>
    </source>
</evidence>
<keyword evidence="3 4" id="KW-0862">Zinc</keyword>
<evidence type="ECO:0000259" key="9">
    <source>
        <dbReference type="PROSITE" id="PS51081"/>
    </source>
</evidence>
<keyword evidence="2 4" id="KW-0863">Zinc-finger</keyword>
<dbReference type="InterPro" id="IPR001841">
    <property type="entry name" value="Znf_RING"/>
</dbReference>
<dbReference type="PANTHER" id="PTHR10131:SF94">
    <property type="entry name" value="TNF RECEPTOR-ASSOCIATED FACTOR 4"/>
    <property type="match status" value="1"/>
</dbReference>
<keyword evidence="1 4" id="KW-0479">Metal-binding</keyword>
<dbReference type="InterPro" id="IPR017907">
    <property type="entry name" value="Znf_RING_CS"/>
</dbReference>
<dbReference type="Pfam" id="PF02176">
    <property type="entry name" value="zf-TRAF"/>
    <property type="match status" value="1"/>
</dbReference>
<sequence length="431" mass="48021">MNLEEFLEVESPHVDGSEPVDLRALDYVAGYDDHLMCPICHCPFVCPVRLQCDHVFCQSCLNTAITTIGASPDDFKCPNCRAPAREIALTVPRLLVNMCNEIEVKCPFSTEGCDETMPRGHVQTHVDKYCGYRPVDCPDPECNRKTLKKDLHPDKKCMHKLHRCPNCGEEVMEQDLEITVVRRELDEHVGACTKAILPCAASKYGCPVKVKRTDLRSHETSCPLTALGPYLEAQTSRIDSLELTVRHLQQRNEVFEDAFASIRSTLFEASPGRSRSSRSFNPSSENNQPTPPPESPTENLSNLHSANADANATTYLLSLHESLREEVAQLSRAITDLDARASMTIMNECLRINEDMAHTNAALNSIRMQIQWLMNPRLHYQAQRTADMPTSDGNESRPSQISSPAPGPSSVGAHSLRPRRLSDTGREGTKL</sequence>
<dbReference type="InterPro" id="IPR013083">
    <property type="entry name" value="Znf_RING/FYVE/PHD"/>
</dbReference>
<evidence type="ECO:0000256" key="6">
    <source>
        <dbReference type="SAM" id="MobiDB-lite"/>
    </source>
</evidence>
<dbReference type="Pfam" id="PF15965">
    <property type="entry name" value="zf-TRAF_2"/>
    <property type="match status" value="1"/>
</dbReference>
<feature type="compositionally biased region" description="Low complexity" evidence="6">
    <location>
        <begin position="270"/>
        <end position="287"/>
    </location>
</feature>
<feature type="domain" description="TRAF-type" evidence="8">
    <location>
        <begin position="97"/>
        <end position="142"/>
    </location>
</feature>
<dbReference type="SUPFAM" id="SSF49599">
    <property type="entry name" value="TRAF domain-like"/>
    <property type="match status" value="2"/>
</dbReference>
<reference evidence="10 11" key="1">
    <citation type="submission" date="2019-06" db="EMBL/GenBank/DDBJ databases">
        <title>Wine fermentation using esterase from Monascus purpureus.</title>
        <authorList>
            <person name="Geng C."/>
            <person name="Zhang Y."/>
        </authorList>
    </citation>
    <scope>NUCLEOTIDE SEQUENCE [LARGE SCALE GENOMIC DNA]</scope>
    <source>
        <strain evidence="10">HQ1</strain>
    </source>
</reference>
<evidence type="ECO:0000313" key="10">
    <source>
        <dbReference type="EMBL" id="TQB71267.1"/>
    </source>
</evidence>
<dbReference type="Gene3D" id="3.30.40.10">
    <property type="entry name" value="Zinc/RING finger domain, C3HC4 (zinc finger)"/>
    <property type="match status" value="3"/>
</dbReference>
<organism evidence="10 11">
    <name type="scientific">Monascus purpureus</name>
    <name type="common">Red mold</name>
    <name type="synonym">Monascus anka</name>
    <dbReference type="NCBI Taxonomy" id="5098"/>
    <lineage>
        <taxon>Eukaryota</taxon>
        <taxon>Fungi</taxon>
        <taxon>Dikarya</taxon>
        <taxon>Ascomycota</taxon>
        <taxon>Pezizomycotina</taxon>
        <taxon>Eurotiomycetes</taxon>
        <taxon>Eurotiomycetidae</taxon>
        <taxon>Eurotiales</taxon>
        <taxon>Aspergillaceae</taxon>
        <taxon>Monascus</taxon>
    </lineage>
</organism>
<keyword evidence="11" id="KW-1185">Reference proteome</keyword>
<feature type="domain" description="TRAF-type" evidence="8">
    <location>
        <begin position="152"/>
        <end position="216"/>
    </location>
</feature>
<feature type="region of interest" description="Disordered" evidence="6">
    <location>
        <begin position="270"/>
        <end position="302"/>
    </location>
</feature>
<feature type="coiled-coil region" evidence="5">
    <location>
        <begin position="231"/>
        <end position="258"/>
    </location>
</feature>
<name>A0A507QRK7_MONPU</name>
<feature type="zinc finger region" description="TRAF-type" evidence="4">
    <location>
        <begin position="97"/>
        <end position="142"/>
    </location>
</feature>
<dbReference type="Proteomes" id="UP000319663">
    <property type="component" value="Unassembled WGS sequence"/>
</dbReference>
<proteinExistence type="predicted"/>
<feature type="domain" description="SIAH-type" evidence="9">
    <location>
        <begin position="101"/>
        <end position="160"/>
    </location>
</feature>
<feature type="compositionally biased region" description="Basic and acidic residues" evidence="6">
    <location>
        <begin position="420"/>
        <end position="431"/>
    </location>
</feature>
<dbReference type="SUPFAM" id="SSF57850">
    <property type="entry name" value="RING/U-box"/>
    <property type="match status" value="1"/>
</dbReference>
<dbReference type="InterPro" id="IPR013010">
    <property type="entry name" value="Znf_SIAH"/>
</dbReference>
<dbReference type="InterPro" id="IPR001293">
    <property type="entry name" value="Znf_TRAF"/>
</dbReference>
<feature type="zinc finger region" description="TRAF-type" evidence="4">
    <location>
        <begin position="152"/>
        <end position="216"/>
    </location>
</feature>
<dbReference type="InterPro" id="IPR027370">
    <property type="entry name" value="Znf-RING_euk"/>
</dbReference>
<feature type="compositionally biased region" description="Low complexity" evidence="6">
    <location>
        <begin position="402"/>
        <end position="415"/>
    </location>
</feature>
<dbReference type="EMBL" id="VIFY01000084">
    <property type="protein sequence ID" value="TQB71267.1"/>
    <property type="molecule type" value="Genomic_DNA"/>
</dbReference>
<dbReference type="Pfam" id="PF13445">
    <property type="entry name" value="zf-RING_UBOX"/>
    <property type="match status" value="1"/>
</dbReference>
<evidence type="ECO:0000256" key="4">
    <source>
        <dbReference type="PROSITE-ProRule" id="PRU00207"/>
    </source>
</evidence>
<dbReference type="AlphaFoldDB" id="A0A507QRK7"/>
<evidence type="ECO:0000256" key="2">
    <source>
        <dbReference type="ARBA" id="ARBA00022771"/>
    </source>
</evidence>
<dbReference type="PROSITE" id="PS00518">
    <property type="entry name" value="ZF_RING_1"/>
    <property type="match status" value="1"/>
</dbReference>
<comment type="caution">
    <text evidence="10">The sequence shown here is derived from an EMBL/GenBank/DDBJ whole genome shotgun (WGS) entry which is preliminary data.</text>
</comment>
<dbReference type="PROSITE" id="PS51081">
    <property type="entry name" value="ZF_SIAH"/>
    <property type="match status" value="1"/>
</dbReference>
<gene>
    <name evidence="10" type="ORF">MPDQ_007667</name>
</gene>
<protein>
    <submittedName>
        <fullName evidence="10">Uncharacterized protein</fullName>
    </submittedName>
</protein>
<feature type="domain" description="RING-type" evidence="7">
    <location>
        <begin position="37"/>
        <end position="81"/>
    </location>
</feature>
<accession>A0A507QRK7</accession>
<dbReference type="PROSITE" id="PS50145">
    <property type="entry name" value="ZF_TRAF"/>
    <property type="match status" value="2"/>
</dbReference>